<evidence type="ECO:0000313" key="2">
    <source>
        <dbReference type="Proteomes" id="UP001146351"/>
    </source>
</evidence>
<evidence type="ECO:0000313" key="1">
    <source>
        <dbReference type="EMBL" id="KAJ5182489.1"/>
    </source>
</evidence>
<dbReference type="EMBL" id="JAPQKO010000001">
    <property type="protein sequence ID" value="KAJ5182489.1"/>
    <property type="molecule type" value="Genomic_DNA"/>
</dbReference>
<protein>
    <recommendedName>
        <fullName evidence="3">Aminoglycoside phosphotransferase domain-containing protein</fullName>
    </recommendedName>
</protein>
<evidence type="ECO:0008006" key="3">
    <source>
        <dbReference type="Google" id="ProtNLM"/>
    </source>
</evidence>
<name>A0A9W9INX9_9EURO</name>
<keyword evidence="2" id="KW-1185">Reference proteome</keyword>
<sequence>MVAFHVTLDHILVDDEYSITGVIDWTFARVVPVFEAFGASLLTADMDDIYEGKRGRSTRDKYLDHHRV</sequence>
<dbReference type="Proteomes" id="UP001146351">
    <property type="component" value="Unassembled WGS sequence"/>
</dbReference>
<dbReference type="AlphaFoldDB" id="A0A9W9INX9"/>
<dbReference type="OrthoDB" id="5327538at2759"/>
<proteinExistence type="predicted"/>
<accession>A0A9W9INX9</accession>
<gene>
    <name evidence="1" type="ORF">N7492_000105</name>
</gene>
<reference evidence="1" key="2">
    <citation type="journal article" date="2023" name="IMA Fungus">
        <title>Comparative genomic study of the Penicillium genus elucidates a diverse pangenome and 15 lateral gene transfer events.</title>
        <authorList>
            <person name="Petersen C."/>
            <person name="Sorensen T."/>
            <person name="Nielsen M.R."/>
            <person name="Sondergaard T.E."/>
            <person name="Sorensen J.L."/>
            <person name="Fitzpatrick D.A."/>
            <person name="Frisvad J.C."/>
            <person name="Nielsen K.L."/>
        </authorList>
    </citation>
    <scope>NUCLEOTIDE SEQUENCE</scope>
    <source>
        <strain evidence="1">IBT 21917</strain>
    </source>
</reference>
<organism evidence="1 2">
    <name type="scientific">Penicillium capsulatum</name>
    <dbReference type="NCBI Taxonomy" id="69766"/>
    <lineage>
        <taxon>Eukaryota</taxon>
        <taxon>Fungi</taxon>
        <taxon>Dikarya</taxon>
        <taxon>Ascomycota</taxon>
        <taxon>Pezizomycotina</taxon>
        <taxon>Eurotiomycetes</taxon>
        <taxon>Eurotiomycetidae</taxon>
        <taxon>Eurotiales</taxon>
        <taxon>Aspergillaceae</taxon>
        <taxon>Penicillium</taxon>
    </lineage>
</organism>
<comment type="caution">
    <text evidence="1">The sequence shown here is derived from an EMBL/GenBank/DDBJ whole genome shotgun (WGS) entry which is preliminary data.</text>
</comment>
<reference evidence="1" key="1">
    <citation type="submission" date="2022-11" db="EMBL/GenBank/DDBJ databases">
        <authorList>
            <person name="Petersen C."/>
        </authorList>
    </citation>
    <scope>NUCLEOTIDE SEQUENCE</scope>
    <source>
        <strain evidence="1">IBT 21917</strain>
    </source>
</reference>